<organism evidence="1 2">
    <name type="scientific">Acinetobacter pseudolwoffii</name>
    <dbReference type="NCBI Taxonomy" id="2053287"/>
    <lineage>
        <taxon>Bacteria</taxon>
        <taxon>Pseudomonadati</taxon>
        <taxon>Pseudomonadota</taxon>
        <taxon>Gammaproteobacteria</taxon>
        <taxon>Moraxellales</taxon>
        <taxon>Moraxellaceae</taxon>
        <taxon>Acinetobacter</taxon>
    </lineage>
</organism>
<dbReference type="EMBL" id="PGOZ01000002">
    <property type="protein sequence ID" value="PJI33577.1"/>
    <property type="molecule type" value="Genomic_DNA"/>
</dbReference>
<dbReference type="RefSeq" id="WP_100357297.1">
    <property type="nucleotide sequence ID" value="NZ_PGOZ01000002.1"/>
</dbReference>
<dbReference type="AlphaFoldDB" id="A0A2H9UPG6"/>
<evidence type="ECO:0000313" key="1">
    <source>
        <dbReference type="EMBL" id="PJI33577.1"/>
    </source>
</evidence>
<comment type="caution">
    <text evidence="1">The sequence shown here is derived from an EMBL/GenBank/DDBJ whole genome shotgun (WGS) entry which is preliminary data.</text>
</comment>
<name>A0A2H9UPG6_9GAMM</name>
<gene>
    <name evidence="1" type="ORF">CU320_04060</name>
</gene>
<evidence type="ECO:0000313" key="2">
    <source>
        <dbReference type="Proteomes" id="UP000242351"/>
    </source>
</evidence>
<proteinExistence type="predicted"/>
<reference evidence="1 2" key="2">
    <citation type="submission" date="2017-12" db="EMBL/GenBank/DDBJ databases">
        <title>Revising the taxonomy of the Acinetobacter lwoffii group: the description of Acinetobacter pseudolwoffii sp. nov. and emended description of Acinetobacter lwoffii.</title>
        <authorList>
            <person name="Nemec A."/>
        </authorList>
    </citation>
    <scope>NUCLEOTIDE SEQUENCE [LARGE SCALE GENOMIC DNA]</scope>
    <source>
        <strain evidence="1 2">ANC 5347</strain>
    </source>
</reference>
<protein>
    <submittedName>
        <fullName evidence="1">Uncharacterized protein</fullName>
    </submittedName>
</protein>
<accession>A0A2H9UPG6</accession>
<dbReference type="Proteomes" id="UP000242351">
    <property type="component" value="Unassembled WGS sequence"/>
</dbReference>
<reference evidence="1 2" key="1">
    <citation type="submission" date="2017-11" db="EMBL/GenBank/DDBJ databases">
        <authorList>
            <person name="Han C.G."/>
        </authorList>
    </citation>
    <scope>NUCLEOTIDE SEQUENCE [LARGE SCALE GENOMIC DNA]</scope>
    <source>
        <strain evidence="1 2">ANC 5347</strain>
    </source>
</reference>
<sequence length="95" mass="10850">MIRLCIATPTNELFDQAQELLFKLGYEWNGFEMEMDGSQELIDRDGATAIYTHPDDNTIESWMGFKDDPLPAQDDFEGGYRLVNLEELITLSKGN</sequence>